<dbReference type="AlphaFoldDB" id="A0AAN9TPE9"/>
<evidence type="ECO:0000256" key="1">
    <source>
        <dbReference type="SAM" id="MobiDB-lite"/>
    </source>
</evidence>
<feature type="region of interest" description="Disordered" evidence="1">
    <location>
        <begin position="321"/>
        <end position="347"/>
    </location>
</feature>
<gene>
    <name evidence="2" type="ORF">V9T40_009207</name>
</gene>
<evidence type="ECO:0000313" key="3">
    <source>
        <dbReference type="Proteomes" id="UP001367676"/>
    </source>
</evidence>
<reference evidence="2 3" key="1">
    <citation type="submission" date="2024-03" db="EMBL/GenBank/DDBJ databases">
        <title>Adaptation during the transition from Ophiocordyceps entomopathogen to insect associate is accompanied by gene loss and intensified selection.</title>
        <authorList>
            <person name="Ward C.M."/>
            <person name="Onetto C.A."/>
            <person name="Borneman A.R."/>
        </authorList>
    </citation>
    <scope>NUCLEOTIDE SEQUENCE [LARGE SCALE GENOMIC DNA]</scope>
    <source>
        <strain evidence="2">AWRI1</strain>
        <tissue evidence="2">Single Adult Female</tissue>
    </source>
</reference>
<accession>A0AAN9TPE9</accession>
<comment type="caution">
    <text evidence="2">The sequence shown here is derived from an EMBL/GenBank/DDBJ whole genome shotgun (WGS) entry which is preliminary data.</text>
</comment>
<evidence type="ECO:0000313" key="2">
    <source>
        <dbReference type="EMBL" id="KAK7601766.1"/>
    </source>
</evidence>
<organism evidence="2 3">
    <name type="scientific">Parthenolecanium corni</name>
    <dbReference type="NCBI Taxonomy" id="536013"/>
    <lineage>
        <taxon>Eukaryota</taxon>
        <taxon>Metazoa</taxon>
        <taxon>Ecdysozoa</taxon>
        <taxon>Arthropoda</taxon>
        <taxon>Hexapoda</taxon>
        <taxon>Insecta</taxon>
        <taxon>Pterygota</taxon>
        <taxon>Neoptera</taxon>
        <taxon>Paraneoptera</taxon>
        <taxon>Hemiptera</taxon>
        <taxon>Sternorrhyncha</taxon>
        <taxon>Coccoidea</taxon>
        <taxon>Coccidae</taxon>
        <taxon>Parthenolecanium</taxon>
    </lineage>
</organism>
<proteinExistence type="predicted"/>
<name>A0AAN9TPE9_9HEMI</name>
<dbReference type="EMBL" id="JBBCAQ010000010">
    <property type="protein sequence ID" value="KAK7601766.1"/>
    <property type="molecule type" value="Genomic_DNA"/>
</dbReference>
<sequence>MHTTEVKNDSKEAANDGPSVLGRFTWAVVGRTCVPCLLKNDNSRYVSVRIAESEVLGHFLHKLNTEVFNCISVKSFGITEAENKLLNEINSKHCEFAYGKEAFSMNSDFIVKLDDLIEFYNFMDICYNKLLLQNASSNDRNNKCGFVRINEDSVVPYAVKNDQKYVPLFYFEGETESLKSKAINLENWDLAYLKFCCKVQGIKNELFASEKCMVTSLEDVKSYFPEGTKFDDYWPSKIVEMQQPSNRAEMNGNHSWVQTPHIDTSTVVPPQSSVPTNKAIPSALSRQLHTNQRVNSSAVITNLTSNVPIYPNNSWSNTLMGNSPATVSSSTYQLSQQSNQTRGNPKMNSASMHTVMNQNTVTTPRTYVNQSIRSQPSQYYLSHVNVPNASGTSQQPPPLVRVSTANSVSNAYGNTISSDTYSSHIYSNNNQSLPNLLAVPSRHTTNANSQQQQQIKSRGTVSNQVANSTVTRFPPALTPINGTNNVIQVAANSTSLNNVSNNINSIMAVNNRQQQQQYRTNLIQSGGEIIDLSSPPHSPQHMNNAVNRIPSVSNSNYSLKTNSHPNLPPLKRITDAPLMKNGVPQYKVETIKLFNKSIPVINLKPYSDADYAISLQDIITNYFPRVEMNKMRNWLQNVLNINLYEANSAQVQLLRDHCKGKAVSDDLPLLRVLDFESNHARIAYLDERDNGERDAKRQKVS</sequence>
<keyword evidence="3" id="KW-1185">Reference proteome</keyword>
<dbReference type="Proteomes" id="UP001367676">
    <property type="component" value="Unassembled WGS sequence"/>
</dbReference>
<protein>
    <submittedName>
        <fullName evidence="2">Uncharacterized protein</fullName>
    </submittedName>
</protein>